<feature type="transmembrane region" description="Helical" evidence="3">
    <location>
        <begin position="62"/>
        <end position="82"/>
    </location>
</feature>
<evidence type="ECO:0000259" key="4">
    <source>
        <dbReference type="Pfam" id="PF00149"/>
    </source>
</evidence>
<comment type="caution">
    <text evidence="5">The sequence shown here is derived from an EMBL/GenBank/DDBJ whole genome shotgun (WGS) entry which is preliminary data.</text>
</comment>
<dbReference type="PANTHER" id="PTHR31302:SF31">
    <property type="entry name" value="PHOSPHODIESTERASE YAEI"/>
    <property type="match status" value="1"/>
</dbReference>
<name>A0ABS1DUA6_RUBGE</name>
<dbReference type="Gene3D" id="3.60.21.10">
    <property type="match status" value="1"/>
</dbReference>
<evidence type="ECO:0000313" key="6">
    <source>
        <dbReference type="Proteomes" id="UP001041814"/>
    </source>
</evidence>
<gene>
    <name evidence="5" type="ORF">CKO43_09910</name>
</gene>
<dbReference type="SUPFAM" id="SSF56300">
    <property type="entry name" value="Metallo-dependent phosphatases"/>
    <property type="match status" value="1"/>
</dbReference>
<feature type="transmembrane region" description="Helical" evidence="3">
    <location>
        <begin position="32"/>
        <end position="50"/>
    </location>
</feature>
<dbReference type="InterPro" id="IPR004843">
    <property type="entry name" value="Calcineurin-like_PHP"/>
</dbReference>
<proteinExistence type="predicted"/>
<keyword evidence="6" id="KW-1185">Reference proteome</keyword>
<dbReference type="InterPro" id="IPR029052">
    <property type="entry name" value="Metallo-depent_PP-like"/>
</dbReference>
<reference evidence="5" key="2">
    <citation type="journal article" date="2020" name="Microorganisms">
        <title>Osmotic Adaptation and Compatible Solute Biosynthesis of Phototrophic Bacteria as Revealed from Genome Analyses.</title>
        <authorList>
            <person name="Imhoff J.F."/>
            <person name="Rahn T."/>
            <person name="Kunzel S."/>
            <person name="Keller A."/>
            <person name="Neulinger S.C."/>
        </authorList>
    </citation>
    <scope>NUCLEOTIDE SEQUENCE</scope>
    <source>
        <strain evidence="5">IM 151</strain>
    </source>
</reference>
<protein>
    <submittedName>
        <fullName evidence="5">Serine/threonine protein phosphatase</fullName>
    </submittedName>
</protein>
<keyword evidence="2" id="KW-0378">Hydrolase</keyword>
<sequence length="370" mass="39726">MRPVRIVWVLGLLHALLAWRLAAPLPLAGAAAVVLAALCSWVLIPMAFYGRRGTRPEVADRWSWAGYIALGHFGLVVALVLLREFGLLAAWLLGWAPHARGSAFAVLALAPLLTLLALRNARATPALLEVRLPVPGLAAALEGFTVLQISDLHVGPTIKRGWVQAVVERANSRPVDLVALTGDLVDGRVEDLRADLAPLAGLRSRHGVFAVTGNHEFYSGAAPWVAEWRRLGFVPLQDEHRVVEHEGATVVVAGVDDFSAAHVEPGRRSDPKQALAGAPPAALRLLLAHQPRSAAAAAEAGFDVQLSGHTHGGQIWPWGLLVPLQQPITAGLQRVGRLRVYVSRGTGYWGPPLRLGAPSEITRIVLVRER</sequence>
<reference evidence="5" key="1">
    <citation type="submission" date="2017-08" db="EMBL/GenBank/DDBJ databases">
        <authorList>
            <person name="Imhoff J.F."/>
            <person name="Rahn T."/>
            <person name="Kuenzel S."/>
            <person name="Neulinger S.C."/>
        </authorList>
    </citation>
    <scope>NUCLEOTIDE SEQUENCE</scope>
    <source>
        <strain evidence="5">IM 151</strain>
    </source>
</reference>
<evidence type="ECO:0000256" key="1">
    <source>
        <dbReference type="ARBA" id="ARBA00022723"/>
    </source>
</evidence>
<feature type="domain" description="Calcineurin-like phosphoesterase" evidence="4">
    <location>
        <begin position="145"/>
        <end position="312"/>
    </location>
</feature>
<dbReference type="EMBL" id="NRRU01000031">
    <property type="protein sequence ID" value="MBK1713093.1"/>
    <property type="molecule type" value="Genomic_DNA"/>
</dbReference>
<organism evidence="5 6">
    <name type="scientific">Rubrivivax gelatinosus</name>
    <name type="common">Rhodocyclus gelatinosus</name>
    <name type="synonym">Rhodopseudomonas gelatinosa</name>
    <dbReference type="NCBI Taxonomy" id="28068"/>
    <lineage>
        <taxon>Bacteria</taxon>
        <taxon>Pseudomonadati</taxon>
        <taxon>Pseudomonadota</taxon>
        <taxon>Betaproteobacteria</taxon>
        <taxon>Burkholderiales</taxon>
        <taxon>Sphaerotilaceae</taxon>
        <taxon>Rubrivivax</taxon>
    </lineage>
</organism>
<dbReference type="PANTHER" id="PTHR31302">
    <property type="entry name" value="TRANSMEMBRANE PROTEIN WITH METALLOPHOSPHOESTERASE DOMAIN-RELATED"/>
    <property type="match status" value="1"/>
</dbReference>
<feature type="transmembrane region" description="Helical" evidence="3">
    <location>
        <begin position="102"/>
        <end position="118"/>
    </location>
</feature>
<dbReference type="Pfam" id="PF00149">
    <property type="entry name" value="Metallophos"/>
    <property type="match status" value="1"/>
</dbReference>
<keyword evidence="3" id="KW-0472">Membrane</keyword>
<evidence type="ECO:0000256" key="2">
    <source>
        <dbReference type="ARBA" id="ARBA00022801"/>
    </source>
</evidence>
<evidence type="ECO:0000256" key="3">
    <source>
        <dbReference type="SAM" id="Phobius"/>
    </source>
</evidence>
<keyword evidence="1" id="KW-0479">Metal-binding</keyword>
<accession>A0ABS1DUA6</accession>
<dbReference type="Proteomes" id="UP001041814">
    <property type="component" value="Unassembled WGS sequence"/>
</dbReference>
<dbReference type="CDD" id="cd07385">
    <property type="entry name" value="MPP_YkuE_C"/>
    <property type="match status" value="1"/>
</dbReference>
<evidence type="ECO:0000313" key="5">
    <source>
        <dbReference type="EMBL" id="MBK1713093.1"/>
    </source>
</evidence>
<dbReference type="InterPro" id="IPR051158">
    <property type="entry name" value="Metallophosphoesterase_sf"/>
</dbReference>
<keyword evidence="3" id="KW-0812">Transmembrane</keyword>
<dbReference type="RefSeq" id="WP_200378543.1">
    <property type="nucleotide sequence ID" value="NZ_NRRU01000031.1"/>
</dbReference>
<keyword evidence="3" id="KW-1133">Transmembrane helix</keyword>